<dbReference type="Proteomes" id="UP000011991">
    <property type="component" value="Unassembled WGS sequence"/>
</dbReference>
<sequence length="41" mass="4399">MGAVKNTPIAKTIIVMIDWGVIRGGQSVGNSKIPSFDIRVE</sequence>
<reference evidence="1 2" key="1">
    <citation type="journal article" date="2013" name="Mar. Genomics">
        <title>Expression of sulfatases in Rhodopirellula baltica and the diversity of sulfatases in the genus Rhodopirellula.</title>
        <authorList>
            <person name="Wegner C.E."/>
            <person name="Richter-Heitmann T."/>
            <person name="Klindworth A."/>
            <person name="Klockow C."/>
            <person name="Richter M."/>
            <person name="Achstetter T."/>
            <person name="Glockner F.O."/>
            <person name="Harder J."/>
        </authorList>
    </citation>
    <scope>NUCLEOTIDE SEQUENCE [LARGE SCALE GENOMIC DNA]</scope>
    <source>
        <strain evidence="1 2">SM1</strain>
    </source>
</reference>
<dbReference type="AlphaFoldDB" id="M5SA24"/>
<name>M5SA24_9BACT</name>
<organism evidence="1 2">
    <name type="scientific">Rhodopirellula maiorica SM1</name>
    <dbReference type="NCBI Taxonomy" id="1265738"/>
    <lineage>
        <taxon>Bacteria</taxon>
        <taxon>Pseudomonadati</taxon>
        <taxon>Planctomycetota</taxon>
        <taxon>Planctomycetia</taxon>
        <taxon>Pirellulales</taxon>
        <taxon>Pirellulaceae</taxon>
        <taxon>Novipirellula</taxon>
    </lineage>
</organism>
<evidence type="ECO:0000313" key="2">
    <source>
        <dbReference type="Proteomes" id="UP000011991"/>
    </source>
</evidence>
<keyword evidence="2" id="KW-1185">Reference proteome</keyword>
<protein>
    <submittedName>
        <fullName evidence="1">Uncharacterized protein</fullName>
    </submittedName>
</protein>
<accession>M5SA24</accession>
<evidence type="ECO:0000313" key="1">
    <source>
        <dbReference type="EMBL" id="EMI23034.1"/>
    </source>
</evidence>
<gene>
    <name evidence="1" type="ORF">RMSM_00043</name>
</gene>
<comment type="caution">
    <text evidence="1">The sequence shown here is derived from an EMBL/GenBank/DDBJ whole genome shotgun (WGS) entry which is preliminary data.</text>
</comment>
<dbReference type="EMBL" id="ANOG01000004">
    <property type="protein sequence ID" value="EMI23034.1"/>
    <property type="molecule type" value="Genomic_DNA"/>
</dbReference>
<proteinExistence type="predicted"/>
<dbReference type="PATRIC" id="fig|1265738.3.peg.41"/>